<dbReference type="SUPFAM" id="SSF49344">
    <property type="entry name" value="CBD9-like"/>
    <property type="match status" value="1"/>
</dbReference>
<gene>
    <name evidence="6" type="ORF">BV898_11948</name>
</gene>
<name>A0A1W0WF63_HYPEX</name>
<evidence type="ECO:0000313" key="7">
    <source>
        <dbReference type="Proteomes" id="UP000192578"/>
    </source>
</evidence>
<feature type="domain" description="DOMON" evidence="5">
    <location>
        <begin position="15"/>
        <end position="135"/>
    </location>
</feature>
<keyword evidence="6" id="KW-0560">Oxidoreductase</keyword>
<dbReference type="EMBL" id="MTYJ01000115">
    <property type="protein sequence ID" value="OQV13839.1"/>
    <property type="molecule type" value="Genomic_DNA"/>
</dbReference>
<evidence type="ECO:0000256" key="3">
    <source>
        <dbReference type="ARBA" id="ARBA00023180"/>
    </source>
</evidence>
<dbReference type="GO" id="GO:0042420">
    <property type="term" value="P:dopamine catabolic process"/>
    <property type="evidence" value="ECO:0007669"/>
    <property type="project" value="TreeGrafter"/>
</dbReference>
<keyword evidence="3" id="KW-0325">Glycoprotein</keyword>
<dbReference type="OrthoDB" id="129121at2759"/>
<dbReference type="SUPFAM" id="SSF49742">
    <property type="entry name" value="PHM/PNGase F"/>
    <property type="match status" value="2"/>
</dbReference>
<dbReference type="AlphaFoldDB" id="A0A1W0WF63"/>
<dbReference type="InterPro" id="IPR008977">
    <property type="entry name" value="PHM/PNGase_F_dom_sf"/>
</dbReference>
<dbReference type="GO" id="GO:0042421">
    <property type="term" value="P:norepinephrine biosynthetic process"/>
    <property type="evidence" value="ECO:0007669"/>
    <property type="project" value="TreeGrafter"/>
</dbReference>
<dbReference type="InterPro" id="IPR045266">
    <property type="entry name" value="DOH_DOMON"/>
</dbReference>
<evidence type="ECO:0000256" key="2">
    <source>
        <dbReference type="ARBA" id="ARBA00023157"/>
    </source>
</evidence>
<dbReference type="GO" id="GO:0030667">
    <property type="term" value="C:secretory granule membrane"/>
    <property type="evidence" value="ECO:0007669"/>
    <property type="project" value="TreeGrafter"/>
</dbReference>
<dbReference type="Pfam" id="PF03351">
    <property type="entry name" value="DOMON"/>
    <property type="match status" value="1"/>
</dbReference>
<accession>A0A1W0WF63</accession>
<dbReference type="InterPro" id="IPR024548">
    <property type="entry name" value="Cu2_monoox_C"/>
</dbReference>
<dbReference type="PRINTS" id="PR00767">
    <property type="entry name" value="DBMONOXGNASE"/>
</dbReference>
<sequence>MGMGVAHETFLDAQKNVFIRWYYNASHLDIQLTGKTLGWLAVGFSPNGGMDQADVMMGWVDDRTRRAVVQDRFIDADSYESVNLQLDSQQDWSLVSSSQNESHTTLRAVRKLVTCDLLQDRPVTSDTMHMIFAMNPSDPRTPTSIVKHTYRGARSLLMLTDAFRIDAVAMLNADTSIQELDIVVNQVPILATSRTMYHCSLVKLPPIDQKYHIIGIKPLITPGNEGIVHHLLVYTCASTIDDNFPTKDFDCTLDGTPNPLRDQVTQNCSTILAVFGTGSDTYYFPPEAGLPLTQDMGEKYVFLEMHYDNPAGITTVDSSGITLMVTTNLRDNDAATMMTGSVDLSYTMLVPPHQDDFVIYGHCAANCTSANLPRKGVNVINVFLHTHLLGRKVYLRQMRNGREMAPLAKDENYDFTYQESQRISPAKVILPGDDLIVECHYSSVARDTVTWGGWGTPEEMCMAFVTYYPATKMTMCTSAADPVGLLKATQYLPQNSNMRPGQQVDQKAFKNYIMNTRISWTTELVAKLQDFYKKAPYYGVCEPRTAMGLQQLLSPLSYAPFTPANACQNLRTRRPVSASAGGLGLASAGGLGLASAGGLGLAYTGDLASASSNNGDHDYGSNNQGDSSNSVDPAAVGGTNFGDGASNSDSGASQSADGSAASSAAGPSMGGGDPISAIFDLLKAKWMAFIASISGAIQGMPVSMNMNGMSGGPAPSTDMDSSHK</sequence>
<dbReference type="SMART" id="SM00664">
    <property type="entry name" value="DoH"/>
    <property type="match status" value="1"/>
</dbReference>
<comment type="caution">
    <text evidence="6">The sequence shown here is derived from an EMBL/GenBank/DDBJ whole genome shotgun (WGS) entry which is preliminary data.</text>
</comment>
<protein>
    <submittedName>
        <fullName evidence="6">DBH-like monooxygenase protein 1</fullName>
    </submittedName>
</protein>
<dbReference type="GO" id="GO:0004500">
    <property type="term" value="F:dopamine beta-monooxygenase activity"/>
    <property type="evidence" value="ECO:0007669"/>
    <property type="project" value="InterPro"/>
</dbReference>
<dbReference type="CDD" id="cd09631">
    <property type="entry name" value="DOMON_DOH"/>
    <property type="match status" value="1"/>
</dbReference>
<dbReference type="InterPro" id="IPR000945">
    <property type="entry name" value="DBH-like"/>
</dbReference>
<feature type="region of interest" description="Disordered" evidence="4">
    <location>
        <begin position="614"/>
        <end position="668"/>
    </location>
</feature>
<dbReference type="InterPro" id="IPR028460">
    <property type="entry name" value="Tbh/DBH"/>
</dbReference>
<dbReference type="Gene3D" id="2.60.120.310">
    <property type="entry name" value="Copper type II, ascorbate-dependent monooxygenase, N-terminal domain"/>
    <property type="match status" value="1"/>
</dbReference>
<dbReference type="PANTHER" id="PTHR10157:SF23">
    <property type="entry name" value="MOXD1 HOMOLOG 1"/>
    <property type="match status" value="1"/>
</dbReference>
<feature type="compositionally biased region" description="Polar residues" evidence="4">
    <location>
        <begin position="614"/>
        <end position="631"/>
    </location>
</feature>
<dbReference type="Pfam" id="PF01082">
    <property type="entry name" value="Cu2_monooxygen"/>
    <property type="match status" value="1"/>
</dbReference>
<dbReference type="PROSITE" id="PS50836">
    <property type="entry name" value="DOMON"/>
    <property type="match status" value="1"/>
</dbReference>
<keyword evidence="7" id="KW-1185">Reference proteome</keyword>
<dbReference type="GO" id="GO:0005507">
    <property type="term" value="F:copper ion binding"/>
    <property type="evidence" value="ECO:0007669"/>
    <property type="project" value="InterPro"/>
</dbReference>
<evidence type="ECO:0000256" key="1">
    <source>
        <dbReference type="ARBA" id="ARBA00010676"/>
    </source>
</evidence>
<evidence type="ECO:0000259" key="5">
    <source>
        <dbReference type="PROSITE" id="PS50836"/>
    </source>
</evidence>
<organism evidence="6 7">
    <name type="scientific">Hypsibius exemplaris</name>
    <name type="common">Freshwater tardigrade</name>
    <dbReference type="NCBI Taxonomy" id="2072580"/>
    <lineage>
        <taxon>Eukaryota</taxon>
        <taxon>Metazoa</taxon>
        <taxon>Ecdysozoa</taxon>
        <taxon>Tardigrada</taxon>
        <taxon>Eutardigrada</taxon>
        <taxon>Parachela</taxon>
        <taxon>Hypsibioidea</taxon>
        <taxon>Hypsibiidae</taxon>
        <taxon>Hypsibius</taxon>
    </lineage>
</organism>
<reference evidence="7" key="1">
    <citation type="submission" date="2017-01" db="EMBL/GenBank/DDBJ databases">
        <title>Comparative genomics of anhydrobiosis in the tardigrade Hypsibius dujardini.</title>
        <authorList>
            <person name="Yoshida Y."/>
            <person name="Koutsovoulos G."/>
            <person name="Laetsch D."/>
            <person name="Stevens L."/>
            <person name="Kumar S."/>
            <person name="Horikawa D."/>
            <person name="Ishino K."/>
            <person name="Komine S."/>
            <person name="Tomita M."/>
            <person name="Blaxter M."/>
            <person name="Arakawa K."/>
        </authorList>
    </citation>
    <scope>NUCLEOTIDE SEQUENCE [LARGE SCALE GENOMIC DNA]</scope>
    <source>
        <strain evidence="7">Z151</strain>
    </source>
</reference>
<dbReference type="GO" id="GO:0005615">
    <property type="term" value="C:extracellular space"/>
    <property type="evidence" value="ECO:0007669"/>
    <property type="project" value="TreeGrafter"/>
</dbReference>
<proteinExistence type="inferred from homology"/>
<dbReference type="Pfam" id="PF03712">
    <property type="entry name" value="Cu2_monoox_C"/>
    <property type="match status" value="1"/>
</dbReference>
<dbReference type="InterPro" id="IPR036939">
    <property type="entry name" value="Cu2_ascorb_mOase_N_sf"/>
</dbReference>
<dbReference type="FunFam" id="2.60.120.230:FF:000001">
    <property type="entry name" value="Monooxygenase, DBH-like 1"/>
    <property type="match status" value="1"/>
</dbReference>
<feature type="compositionally biased region" description="Low complexity" evidence="4">
    <location>
        <begin position="642"/>
        <end position="667"/>
    </location>
</feature>
<dbReference type="GO" id="GO:0006589">
    <property type="term" value="P:octopamine biosynthetic process"/>
    <property type="evidence" value="ECO:0007669"/>
    <property type="project" value="TreeGrafter"/>
</dbReference>
<dbReference type="InterPro" id="IPR014784">
    <property type="entry name" value="Cu2_ascorb_mOase-like_C"/>
</dbReference>
<dbReference type="InterPro" id="IPR005018">
    <property type="entry name" value="DOMON_domain"/>
</dbReference>
<dbReference type="InterPro" id="IPR000323">
    <property type="entry name" value="Cu2_ascorb_mOase_N"/>
</dbReference>
<keyword evidence="6" id="KW-0503">Monooxygenase</keyword>
<keyword evidence="2" id="KW-1015">Disulfide bond</keyword>
<evidence type="ECO:0000256" key="4">
    <source>
        <dbReference type="SAM" id="MobiDB-lite"/>
    </source>
</evidence>
<comment type="similarity">
    <text evidence="1">Belongs to the copper type II ascorbate-dependent monooxygenase family.</text>
</comment>
<dbReference type="Proteomes" id="UP000192578">
    <property type="component" value="Unassembled WGS sequence"/>
</dbReference>
<dbReference type="Gene3D" id="2.60.120.230">
    <property type="match status" value="1"/>
</dbReference>
<dbReference type="Gene3D" id="2.60.40.1210">
    <property type="entry name" value="Cellobiose dehydrogenase, cytochrome domain"/>
    <property type="match status" value="1"/>
</dbReference>
<dbReference type="PANTHER" id="PTHR10157">
    <property type="entry name" value="DOPAMINE BETA HYDROXYLASE RELATED"/>
    <property type="match status" value="1"/>
</dbReference>
<evidence type="ECO:0000313" key="6">
    <source>
        <dbReference type="EMBL" id="OQV13839.1"/>
    </source>
</evidence>